<dbReference type="NCBIfam" id="TIGR03083">
    <property type="entry name" value="maleylpyruvate isomerase family mycothiol-dependent enzyme"/>
    <property type="match status" value="1"/>
</dbReference>
<dbReference type="RefSeq" id="WP_345696918.1">
    <property type="nucleotide sequence ID" value="NZ_BAABIS010000001.1"/>
</dbReference>
<gene>
    <name evidence="2" type="ORF">GCM10023235_25360</name>
</gene>
<proteinExistence type="predicted"/>
<keyword evidence="3" id="KW-1185">Reference proteome</keyword>
<dbReference type="NCBIfam" id="TIGR03086">
    <property type="entry name" value="TIGR03086 family metal-binding protein"/>
    <property type="match status" value="1"/>
</dbReference>
<dbReference type="InterPro" id="IPR017520">
    <property type="entry name" value="CHP03086"/>
</dbReference>
<dbReference type="Pfam" id="PF11716">
    <property type="entry name" value="MDMPI_N"/>
    <property type="match status" value="1"/>
</dbReference>
<protein>
    <submittedName>
        <fullName evidence="2">TIGR03086 family metal-binding protein</fullName>
    </submittedName>
</protein>
<accession>A0ABP9DJL3</accession>
<dbReference type="Proteomes" id="UP001501752">
    <property type="component" value="Unassembled WGS sequence"/>
</dbReference>
<dbReference type="SUPFAM" id="SSF109854">
    <property type="entry name" value="DinB/YfiT-like putative metalloenzymes"/>
    <property type="match status" value="1"/>
</dbReference>
<dbReference type="InterPro" id="IPR024344">
    <property type="entry name" value="MDMPI_metal-binding"/>
</dbReference>
<dbReference type="Gene3D" id="1.20.120.450">
    <property type="entry name" value="dinb family like domain"/>
    <property type="match status" value="1"/>
</dbReference>
<evidence type="ECO:0000313" key="3">
    <source>
        <dbReference type="Proteomes" id="UP001501752"/>
    </source>
</evidence>
<reference evidence="3" key="1">
    <citation type="journal article" date="2019" name="Int. J. Syst. Evol. Microbiol.">
        <title>The Global Catalogue of Microorganisms (GCM) 10K type strain sequencing project: providing services to taxonomists for standard genome sequencing and annotation.</title>
        <authorList>
            <consortium name="The Broad Institute Genomics Platform"/>
            <consortium name="The Broad Institute Genome Sequencing Center for Infectious Disease"/>
            <person name="Wu L."/>
            <person name="Ma J."/>
        </authorList>
    </citation>
    <scope>NUCLEOTIDE SEQUENCE [LARGE SCALE GENOMIC DNA]</scope>
    <source>
        <strain evidence="3">JCM 13006</strain>
    </source>
</reference>
<feature type="domain" description="Mycothiol-dependent maleylpyruvate isomerase metal-binding" evidence="1">
    <location>
        <begin position="14"/>
        <end position="133"/>
    </location>
</feature>
<comment type="caution">
    <text evidence="2">The sequence shown here is derived from an EMBL/GenBank/DDBJ whole genome shotgun (WGS) entry which is preliminary data.</text>
</comment>
<organism evidence="2 3">
    <name type="scientific">Kitasatospora terrestris</name>
    <dbReference type="NCBI Taxonomy" id="258051"/>
    <lineage>
        <taxon>Bacteria</taxon>
        <taxon>Bacillati</taxon>
        <taxon>Actinomycetota</taxon>
        <taxon>Actinomycetes</taxon>
        <taxon>Kitasatosporales</taxon>
        <taxon>Streptomycetaceae</taxon>
        <taxon>Kitasatospora</taxon>
    </lineage>
</organism>
<evidence type="ECO:0000313" key="2">
    <source>
        <dbReference type="EMBL" id="GAA4847509.1"/>
    </source>
</evidence>
<sequence length="193" mass="20722">MDATSFDPRPNYLRALDQLEKLLQQVTPEQLDRSTPCSEYTLRDLLSHTVGGVHRIAYVGEGGHSQDVAAATGEVGDGEWAPTLGRARERAVAAWADDTKLDRPSAVPWGTVPGRFALGGYIMEAVTHTWDIAQVVAPGTAFDDELALGALAIAQQVLPADQRDENVPFGPVRPAPADATPTTRLAAWLGREV</sequence>
<dbReference type="InterPro" id="IPR017517">
    <property type="entry name" value="Maleyloyr_isom"/>
</dbReference>
<dbReference type="EMBL" id="BAABIS010000001">
    <property type="protein sequence ID" value="GAA4847509.1"/>
    <property type="molecule type" value="Genomic_DNA"/>
</dbReference>
<dbReference type="InterPro" id="IPR034660">
    <property type="entry name" value="DinB/YfiT-like"/>
</dbReference>
<evidence type="ECO:0000259" key="1">
    <source>
        <dbReference type="Pfam" id="PF11716"/>
    </source>
</evidence>
<name>A0ABP9DJL3_9ACTN</name>